<accession>R7TST9</accession>
<dbReference type="InterPro" id="IPR001589">
    <property type="entry name" value="Actinin_actin-bd_CS"/>
</dbReference>
<keyword evidence="9 11" id="KW-0206">Cytoskeleton</keyword>
<reference evidence="18" key="1">
    <citation type="submission" date="2012-12" db="EMBL/GenBank/DDBJ databases">
        <authorList>
            <person name="Hellsten U."/>
            <person name="Grimwood J."/>
            <person name="Chapman J.A."/>
            <person name="Shapiro H."/>
            <person name="Aerts A."/>
            <person name="Otillar R.P."/>
            <person name="Terry A.Y."/>
            <person name="Boore J.L."/>
            <person name="Simakov O."/>
            <person name="Marletaz F."/>
            <person name="Cho S.-J."/>
            <person name="Edsinger-Gonzales E."/>
            <person name="Havlak P."/>
            <person name="Kuo D.-H."/>
            <person name="Larsson T."/>
            <person name="Lv J."/>
            <person name="Arendt D."/>
            <person name="Savage R."/>
            <person name="Osoegawa K."/>
            <person name="de Jong P."/>
            <person name="Lindberg D.R."/>
            <person name="Seaver E.C."/>
            <person name="Weisblat D.A."/>
            <person name="Putnam N.H."/>
            <person name="Grigoriev I.V."/>
            <person name="Rokhsar D.S."/>
        </authorList>
    </citation>
    <scope>NUCLEOTIDE SEQUENCE</scope>
    <source>
        <strain evidence="18">I ESC-2004</strain>
    </source>
</reference>
<dbReference type="InterPro" id="IPR041681">
    <property type="entry name" value="PH_9"/>
</dbReference>
<dbReference type="GO" id="GO:0016020">
    <property type="term" value="C:membrane"/>
    <property type="evidence" value="ECO:0007669"/>
    <property type="project" value="UniProtKB-ARBA"/>
</dbReference>
<evidence type="ECO:0000256" key="8">
    <source>
        <dbReference type="ARBA" id="ARBA00023203"/>
    </source>
</evidence>
<feature type="coiled-coil region" evidence="12">
    <location>
        <begin position="965"/>
        <end position="999"/>
    </location>
</feature>
<dbReference type="Gene3D" id="1.20.58.60">
    <property type="match status" value="11"/>
</dbReference>
<dbReference type="EnsemblMetazoa" id="CapteT148581">
    <property type="protein sequence ID" value="CapteP148581"/>
    <property type="gene ID" value="CapteG148581"/>
</dbReference>
<dbReference type="FunFam" id="1.20.58.60:FF:000106">
    <property type="entry name" value="Spectrin beta chain"/>
    <property type="match status" value="1"/>
</dbReference>
<gene>
    <name evidence="16" type="ORF">CAPTEDRAFT_148581</name>
</gene>
<evidence type="ECO:0000256" key="3">
    <source>
        <dbReference type="ARBA" id="ARBA00022467"/>
    </source>
</evidence>
<dbReference type="FunFam" id="1.20.58.60:FF:000083">
    <property type="entry name" value="Spectrin beta chain"/>
    <property type="match status" value="1"/>
</dbReference>
<dbReference type="SUPFAM" id="SSF47576">
    <property type="entry name" value="Calponin-homology domain, CH-domain"/>
    <property type="match status" value="1"/>
</dbReference>
<dbReference type="InterPro" id="IPR016343">
    <property type="entry name" value="Spectrin_bsu"/>
</dbReference>
<dbReference type="InterPro" id="IPR001849">
    <property type="entry name" value="PH_domain"/>
</dbReference>
<dbReference type="PRINTS" id="PR00683">
    <property type="entry name" value="SPECTRINPH"/>
</dbReference>
<feature type="region of interest" description="Disordered" evidence="13">
    <location>
        <begin position="2061"/>
        <end position="2082"/>
    </location>
</feature>
<evidence type="ECO:0000256" key="6">
    <source>
        <dbReference type="ARBA" id="ARBA00022737"/>
    </source>
</evidence>
<evidence type="ECO:0000259" key="14">
    <source>
        <dbReference type="PROSITE" id="PS50003"/>
    </source>
</evidence>
<feature type="compositionally biased region" description="Basic and acidic residues" evidence="13">
    <location>
        <begin position="2164"/>
        <end position="2181"/>
    </location>
</feature>
<dbReference type="FunFam" id="1.20.58.60:FF:000028">
    <property type="entry name" value="Spectrin beta chain"/>
    <property type="match status" value="1"/>
</dbReference>
<comment type="similarity">
    <text evidence="2 11">Belongs to the spectrin family.</text>
</comment>
<comment type="function">
    <text evidence="10">Probably plays an important role in neuronal membrane skeleton.</text>
</comment>
<dbReference type="PROSITE" id="PS50003">
    <property type="entry name" value="PH_DOMAIN"/>
    <property type="match status" value="1"/>
</dbReference>
<feature type="compositionally biased region" description="Basic and acidic residues" evidence="13">
    <location>
        <begin position="2119"/>
        <end position="2135"/>
    </location>
</feature>
<keyword evidence="8 11" id="KW-0009">Actin-binding</keyword>
<dbReference type="FunFam" id="1.10.418.10:FF:000003">
    <property type="entry name" value="Spectrin beta chain"/>
    <property type="match status" value="1"/>
</dbReference>
<dbReference type="PROSITE" id="PS50021">
    <property type="entry name" value="CH"/>
    <property type="match status" value="2"/>
</dbReference>
<evidence type="ECO:0000313" key="16">
    <source>
        <dbReference type="EMBL" id="ELT96714.1"/>
    </source>
</evidence>
<feature type="coiled-coil region" evidence="12">
    <location>
        <begin position="1290"/>
        <end position="1317"/>
    </location>
</feature>
<dbReference type="SMART" id="SM00233">
    <property type="entry name" value="PH"/>
    <property type="match status" value="1"/>
</dbReference>
<dbReference type="FunFam" id="1.20.58.60:FF:000033">
    <property type="entry name" value="Spectrin beta chain"/>
    <property type="match status" value="1"/>
</dbReference>
<evidence type="ECO:0000313" key="17">
    <source>
        <dbReference type="EnsemblMetazoa" id="CapteP148581"/>
    </source>
</evidence>
<dbReference type="EMBL" id="KB308745">
    <property type="protein sequence ID" value="ELT96714.1"/>
    <property type="molecule type" value="Genomic_DNA"/>
</dbReference>
<dbReference type="OrthoDB" id="5865767at2759"/>
<dbReference type="HOGENOM" id="CLU_000146_1_0_1"/>
<dbReference type="GO" id="GO:0005543">
    <property type="term" value="F:phospholipid binding"/>
    <property type="evidence" value="ECO:0007669"/>
    <property type="project" value="InterPro"/>
</dbReference>
<keyword evidence="3 11" id="KW-0117">Actin capping</keyword>
<comment type="subcellular location">
    <subcellularLocation>
        <location evidence="1">Cytoplasm</location>
        <location evidence="1">Cytoskeleton</location>
    </subcellularLocation>
</comment>
<dbReference type="FunFam" id="1.20.58.60:FF:000011">
    <property type="entry name" value="Spectrin beta chain"/>
    <property type="match status" value="1"/>
</dbReference>
<dbReference type="Pfam" id="PF15410">
    <property type="entry name" value="PH_9"/>
    <property type="match status" value="1"/>
</dbReference>
<evidence type="ECO:0000256" key="13">
    <source>
        <dbReference type="SAM" id="MobiDB-lite"/>
    </source>
</evidence>
<protein>
    <recommendedName>
        <fullName evidence="11">Spectrin beta chain</fullName>
    </recommendedName>
</protein>
<sequence>MEEGNPAKLFERSRIKALADERESVQKKTFTKWVNSHLSRVGCRIQDLYVDLRDGKMLIKLLEVLSGERLPRPTKGKMRIHCLENVDKSLSFLLEQRVHLENMGAHDIVDGNPRLTLGLIWTIILRFQIQDITIEETTSREVKSAKDALLLWCQMKTAGYANVNVRNFTTSWRDGLAFNALIHKHRSDLIEYNQLTKANPNYNLNNAFNVAEEKLGLTRLLDAEDVSTEYPDEKSIITYVVTYYHYFSKMKAESVQGRRVGKVVNQCLEHDHMIADYDSLTSELLDWIENTIEVLNDRQFANSLNGVQQQLAAFNTYRTVEKPPRFVEKGNLEVQLFTIQSKMRANNQKPYLPAEGKMISDINRAWDRLEKSEHGRELALREELIRQEKLEQLAARFDRKAGMRETWLSENQRLVSQDNFGYDLAAVEAATKKHEAIETDINAYEERVQAVISVANELEQENYHDIDRINARKDNVLRLWNYLLELLRARRMRLELSLQLQKIFQEMLYILDWMDEIKARLQSEDYGKHLMGVEDLLQKHSLLESDIHIVGERVKTVNGNAGRFHEADFPDVAGYKPCDPEVVKDRMSHLDAAYEELLALAADRRARLHESRKLWQFYWDMADEEGWIKEKEQLMASPDLGHDLTSVHLLLKKHKANEDELQARHSHLNDVLKVGDDLIKADNFGKEKIQDRTDEINSQWANLTELSNYRRKRLAEAVDFYQFFTDADDVDTWMLDILRLVSSEDVGRDEASVQSLLKKHKDTTDELQNYQSVIQALHEQAASLGEQDRESPEVQGRLGSIDRRYQELLELAKIRKQRLLDALALYKLYNEADGVEQWITEKEKLLHTMLATDDVEEVEILKARFDTFDQEMNANADKVETVKQLSRQLVHNEHPNSDEVLSRESDVNDKWDKLRSLADGKKGSLNLAHDVNTWHIECQETMTWIREKAKLIESTDDLGNDLGGVITLQRRLSGLERDLAAIQAKLDSLQGEADRLADEKPEEAEAIQVKVTQITELWQELKTMLKVRDERLGEANELQKFLADLDHFQQWLTRTQTTIAREDFPQDMAEAEQMLNEHKAIKEEMEAYESDYAKMKEFGEKTVEGQEDVQYMFLRERLKALDDGWEDIHKMWQNKQHLLSQGLNLQMFMRDAKQAEVLLSQQDNFLSKEEVPHSLEHSENLIKQHEAFITTLDANDEKVNNVLSFSQRLIDENHFAQDKIAQKAENLKDRRQQNRQRAYDQLQKLKDSLKMQQFLQDCDELSDWLGEKTIAAQDETYRDAKNIHSKYMRHQAFESEIKSNKDRLDKLIQEGEALQEEKPHMAEVVEPKLEELRKQWDELENITKQKGQRLFDANRHILYEQNCDDIDGWITTIESCIEADDTGHDLTTVNLLVQKQNILESELKIKQQQVAELESQKDHLNDVEPEKEEVIRAKKVQVEERFVKMLEPLQERRSKLERAKRLQQFLRDLEDEKLWISEKMPQSTSTNFGNNLLGVQMLQRRNKSLRNEIDGHEPQHTHIMDLGKELIDEGHPQAEEFQQSLDELEKAWQDLLDSVEHRRKMLGLSEVAQQYLFDASESEAWMSEQELYMMAEERAKDEVGANNMLKKHSTLEKTVEDYADTIRELGDRSRALIDEAHPDSDQVAVKQSQVDKLYASLKDLAGERRGKLDEVLKLYILNREIEDIEQWIAEREVVAGSHELGQDYEHVTMLRDRFKDFAQETETIGQERVSIVNDNCDALIEAGHSDAATIAEWKDQINEMWADLLELIDTRMEMLAASWKLHKFFHDCKETLERIYEKQNTIPDELGRDAQTVAALQRRHASFEHDLVTLGSQVQQVQEEAATLIVAYSGDRAQDIQDKEAEVVNAWRNLQINVERRKILLADSSDLFRFFGMVRDLMNWMNDMTRQMSTQEKPRDVSGVELLMNNHQSLKAEIDARDENFTICVNLGKDLLARKHSRSQEVRERLIQLGTQRGGMMEQWEDRWEHLRLILEVYQFARDASVAETWLMAHEPYVQSHDYGDTIDIIEAMIKKHEAFERSAMTQEERFAALERLTTFELRERQKQQEEEFRREHPDAPLPQKTSFAERYIEEFLPPPEPEPEPEPTPAPVVETLAPKAESPVKAKEAETQQAEDGRPQSAVVMRSKDAIDSPQRHVLSEPGSPDGGDRGKAVHRSASADRGKQRASPTAGPSGDDSFEGQLVRKHEWESTTKKASNRSWDKVFCVLTAKALASFKDQKHAKSEPKTYFHNEQPIDLDGASAAKASDYQKRPHVFRLKLGNGGDYLYQCKDDDEMTSWINRINVAVGSEGGAASGRAQTLPAPGQRDEPKRRSFFTMKKK</sequence>
<dbReference type="SUPFAM" id="SSF46966">
    <property type="entry name" value="Spectrin repeat"/>
    <property type="match status" value="13"/>
</dbReference>
<dbReference type="Proteomes" id="UP000014760">
    <property type="component" value="Unassembled WGS sequence"/>
</dbReference>
<evidence type="ECO:0000256" key="2">
    <source>
        <dbReference type="ARBA" id="ARBA00006826"/>
    </source>
</evidence>
<dbReference type="CDD" id="cd21246">
    <property type="entry name" value="CH_SPTB-like_rpt1"/>
    <property type="match status" value="1"/>
</dbReference>
<reference evidence="16 18" key="2">
    <citation type="journal article" date="2013" name="Nature">
        <title>Insights into bilaterian evolution from three spiralian genomes.</title>
        <authorList>
            <person name="Simakov O."/>
            <person name="Marletaz F."/>
            <person name="Cho S.J."/>
            <person name="Edsinger-Gonzales E."/>
            <person name="Havlak P."/>
            <person name="Hellsten U."/>
            <person name="Kuo D.H."/>
            <person name="Larsson T."/>
            <person name="Lv J."/>
            <person name="Arendt D."/>
            <person name="Savage R."/>
            <person name="Osoegawa K."/>
            <person name="de Jong P."/>
            <person name="Grimwood J."/>
            <person name="Chapman J.A."/>
            <person name="Shapiro H."/>
            <person name="Aerts A."/>
            <person name="Otillar R.P."/>
            <person name="Terry A.Y."/>
            <person name="Boore J.L."/>
            <person name="Grigoriev I.V."/>
            <person name="Lindberg D.R."/>
            <person name="Seaver E.C."/>
            <person name="Weisblat D.A."/>
            <person name="Putnam N.H."/>
            <person name="Rokhsar D.S."/>
        </authorList>
    </citation>
    <scope>NUCLEOTIDE SEQUENCE</scope>
    <source>
        <strain evidence="16 18">I ESC-2004</strain>
    </source>
</reference>
<evidence type="ECO:0000256" key="12">
    <source>
        <dbReference type="SAM" id="Coils"/>
    </source>
</evidence>
<dbReference type="GO" id="GO:0051693">
    <property type="term" value="P:actin filament capping"/>
    <property type="evidence" value="ECO:0007669"/>
    <property type="project" value="UniProtKB-UniRule"/>
</dbReference>
<dbReference type="PROSITE" id="PS00020">
    <property type="entry name" value="ACTININ_2"/>
    <property type="match status" value="1"/>
</dbReference>
<dbReference type="FunCoup" id="R7TST9">
    <property type="interactions" value="242"/>
</dbReference>
<dbReference type="FunFam" id="1.10.418.10:FF:000004">
    <property type="entry name" value="Spectrin beta chain"/>
    <property type="match status" value="1"/>
</dbReference>
<dbReference type="CDD" id="cd00176">
    <property type="entry name" value="SPEC"/>
    <property type="match status" value="8"/>
</dbReference>
<dbReference type="Gene3D" id="2.30.29.30">
    <property type="entry name" value="Pleckstrin-homology domain (PH domain)/Phosphotyrosine-binding domain (PTB)"/>
    <property type="match status" value="1"/>
</dbReference>
<evidence type="ECO:0000256" key="7">
    <source>
        <dbReference type="ARBA" id="ARBA00022990"/>
    </source>
</evidence>
<keyword evidence="6" id="KW-0677">Repeat</keyword>
<dbReference type="InterPro" id="IPR011993">
    <property type="entry name" value="PH-like_dom_sf"/>
</dbReference>
<dbReference type="CDD" id="cd10571">
    <property type="entry name" value="PH_beta_spectrin"/>
    <property type="match status" value="1"/>
</dbReference>
<evidence type="ECO:0000256" key="11">
    <source>
        <dbReference type="PIRNR" id="PIRNR002297"/>
    </source>
</evidence>
<evidence type="ECO:0000259" key="15">
    <source>
        <dbReference type="PROSITE" id="PS50021"/>
    </source>
</evidence>
<dbReference type="CDD" id="cd21248">
    <property type="entry name" value="CH_SPTB_like_rpt2"/>
    <property type="match status" value="1"/>
</dbReference>
<dbReference type="GO" id="GO:0016192">
    <property type="term" value="P:vesicle-mediated transport"/>
    <property type="evidence" value="ECO:0007669"/>
    <property type="project" value="UniProtKB-ARBA"/>
</dbReference>
<dbReference type="FunFam" id="1.20.58.60:FF:000020">
    <property type="entry name" value="Spectrin alpha chain, non-erythrocytic 1"/>
    <property type="match status" value="1"/>
</dbReference>
<feature type="compositionally biased region" description="Basic and acidic residues" evidence="13">
    <location>
        <begin position="2200"/>
        <end position="2210"/>
    </location>
</feature>
<dbReference type="InterPro" id="IPR036872">
    <property type="entry name" value="CH_dom_sf"/>
</dbReference>
<feature type="domain" description="PH" evidence="14">
    <location>
        <begin position="2193"/>
        <end position="2305"/>
    </location>
</feature>
<dbReference type="FunFam" id="1.20.58.60:FF:000018">
    <property type="entry name" value="Spectrin beta chain"/>
    <property type="match status" value="1"/>
</dbReference>
<keyword evidence="18" id="KW-1185">Reference proteome</keyword>
<dbReference type="SMART" id="SM00033">
    <property type="entry name" value="CH"/>
    <property type="match status" value="2"/>
</dbReference>
<feature type="region of interest" description="Disordered" evidence="13">
    <location>
        <begin position="2308"/>
        <end position="2338"/>
    </location>
</feature>
<feature type="domain" description="Calponin-homology (CH)" evidence="15">
    <location>
        <begin position="143"/>
        <end position="248"/>
    </location>
</feature>
<dbReference type="SUPFAM" id="SSF50729">
    <property type="entry name" value="PH domain-like"/>
    <property type="match status" value="1"/>
</dbReference>
<proteinExistence type="inferred from homology"/>
<evidence type="ECO:0000256" key="4">
    <source>
        <dbReference type="ARBA" id="ARBA00022490"/>
    </source>
</evidence>
<dbReference type="Pfam" id="PF00307">
    <property type="entry name" value="CH"/>
    <property type="match status" value="2"/>
</dbReference>
<dbReference type="InterPro" id="IPR018159">
    <property type="entry name" value="Spectrin/alpha-actinin"/>
</dbReference>
<feature type="region of interest" description="Disordered" evidence="13">
    <location>
        <begin position="2116"/>
        <end position="2214"/>
    </location>
</feature>
<dbReference type="Pfam" id="PF00435">
    <property type="entry name" value="Spectrin"/>
    <property type="match status" value="17"/>
</dbReference>
<feature type="compositionally biased region" description="Basic and acidic residues" evidence="13">
    <location>
        <begin position="2061"/>
        <end position="2075"/>
    </location>
</feature>
<evidence type="ECO:0000256" key="5">
    <source>
        <dbReference type="ARBA" id="ARBA00022553"/>
    </source>
</evidence>
<organism evidence="16">
    <name type="scientific">Capitella teleta</name>
    <name type="common">Polychaete worm</name>
    <dbReference type="NCBI Taxonomy" id="283909"/>
    <lineage>
        <taxon>Eukaryota</taxon>
        <taxon>Metazoa</taxon>
        <taxon>Spiralia</taxon>
        <taxon>Lophotrochozoa</taxon>
        <taxon>Annelida</taxon>
        <taxon>Polychaeta</taxon>
        <taxon>Sedentaria</taxon>
        <taxon>Scolecida</taxon>
        <taxon>Capitellidae</taxon>
        <taxon>Capitella</taxon>
    </lineage>
</organism>
<dbReference type="OMA" id="CDPAIIV"/>
<name>R7TST9_CAPTE</name>
<feature type="coiled-coil region" evidence="12">
    <location>
        <begin position="1396"/>
        <end position="1423"/>
    </location>
</feature>
<dbReference type="STRING" id="283909.R7TST9"/>
<dbReference type="GO" id="GO:0008091">
    <property type="term" value="C:spectrin"/>
    <property type="evidence" value="ECO:0007669"/>
    <property type="project" value="InterPro"/>
</dbReference>
<dbReference type="InterPro" id="IPR001605">
    <property type="entry name" value="PH_dom-spectrin-type"/>
</dbReference>
<dbReference type="PANTHER" id="PTHR11915">
    <property type="entry name" value="SPECTRIN/FILAMIN RELATED CYTOSKELETAL PROTEIN"/>
    <property type="match status" value="1"/>
</dbReference>
<dbReference type="Gene3D" id="1.10.418.10">
    <property type="entry name" value="Calponin-like domain"/>
    <property type="match status" value="2"/>
</dbReference>
<keyword evidence="4 11" id="KW-0963">Cytoplasm</keyword>
<keyword evidence="7" id="KW-0007">Acetylation</keyword>
<dbReference type="FunFam" id="2.30.29.30:FF:000024">
    <property type="entry name" value="Spectrin beta chain"/>
    <property type="match status" value="1"/>
</dbReference>
<evidence type="ECO:0000256" key="10">
    <source>
        <dbReference type="ARBA" id="ARBA00054264"/>
    </source>
</evidence>
<keyword evidence="12" id="KW-0175">Coiled coil</keyword>
<reference evidence="17" key="3">
    <citation type="submission" date="2015-06" db="UniProtKB">
        <authorList>
            <consortium name="EnsemblMetazoa"/>
        </authorList>
    </citation>
    <scope>IDENTIFICATION</scope>
</reference>
<dbReference type="EMBL" id="AMQN01011188">
    <property type="status" value="NOT_ANNOTATED_CDS"/>
    <property type="molecule type" value="Genomic_DNA"/>
</dbReference>
<keyword evidence="5" id="KW-0597">Phosphoprotein</keyword>
<feature type="compositionally biased region" description="Basic and acidic residues" evidence="13">
    <location>
        <begin position="2143"/>
        <end position="2156"/>
    </location>
</feature>
<feature type="domain" description="Calponin-homology (CH)" evidence="15">
    <location>
        <begin position="24"/>
        <end position="128"/>
    </location>
</feature>
<dbReference type="PROSITE" id="PS00019">
    <property type="entry name" value="ACTININ_1"/>
    <property type="match status" value="1"/>
</dbReference>
<dbReference type="PIRSF" id="PIRSF002297">
    <property type="entry name" value="Spectrin_beta_subunit"/>
    <property type="match status" value="1"/>
</dbReference>
<feature type="coiled-coil region" evidence="12">
    <location>
        <begin position="753"/>
        <end position="787"/>
    </location>
</feature>
<dbReference type="FunFam" id="1.20.58.60:FF:000019">
    <property type="entry name" value="Spectrin beta chain"/>
    <property type="match status" value="1"/>
</dbReference>
<dbReference type="GO" id="GO:0003779">
    <property type="term" value="F:actin binding"/>
    <property type="evidence" value="ECO:0007669"/>
    <property type="project" value="UniProtKB-KW"/>
</dbReference>
<dbReference type="FunFam" id="1.20.58.60:FF:000059">
    <property type="entry name" value="Spectrin beta chain"/>
    <property type="match status" value="1"/>
</dbReference>
<feature type="coiled-coil region" evidence="12">
    <location>
        <begin position="1217"/>
        <end position="1248"/>
    </location>
</feature>
<evidence type="ECO:0000256" key="1">
    <source>
        <dbReference type="ARBA" id="ARBA00004245"/>
    </source>
</evidence>
<dbReference type="InterPro" id="IPR002017">
    <property type="entry name" value="Spectrin_repeat"/>
</dbReference>
<evidence type="ECO:0000313" key="18">
    <source>
        <dbReference type="Proteomes" id="UP000014760"/>
    </source>
</evidence>
<evidence type="ECO:0000256" key="9">
    <source>
        <dbReference type="ARBA" id="ARBA00023212"/>
    </source>
</evidence>
<dbReference type="InterPro" id="IPR001715">
    <property type="entry name" value="CH_dom"/>
</dbReference>
<dbReference type="SMART" id="SM00150">
    <property type="entry name" value="SPEC"/>
    <property type="match status" value="17"/>
</dbReference>
<feature type="coiled-coil region" evidence="12">
    <location>
        <begin position="427"/>
        <end position="461"/>
    </location>
</feature>
<dbReference type="GO" id="GO:0005200">
    <property type="term" value="F:structural constituent of cytoskeleton"/>
    <property type="evidence" value="ECO:0007669"/>
    <property type="project" value="UniProtKB-UniRule"/>
</dbReference>